<comment type="caution">
    <text evidence="3">The sequence shown here is derived from an EMBL/GenBank/DDBJ whole genome shotgun (WGS) entry which is preliminary data.</text>
</comment>
<reference evidence="3" key="1">
    <citation type="journal article" date="2014" name="Int. J. Syst. Evol. Microbiol.">
        <title>Complete genome sequence of Corynebacterium casei LMG S-19264T (=DSM 44701T), isolated from a smear-ripened cheese.</title>
        <authorList>
            <consortium name="US DOE Joint Genome Institute (JGI-PGF)"/>
            <person name="Walter F."/>
            <person name="Albersmeier A."/>
            <person name="Kalinowski J."/>
            <person name="Ruckert C."/>
        </authorList>
    </citation>
    <scope>NUCLEOTIDE SEQUENCE</scope>
    <source>
        <strain evidence="3">KCTC 32255</strain>
    </source>
</reference>
<keyword evidence="2" id="KW-0560">Oxidoreductase</keyword>
<dbReference type="InterPro" id="IPR036291">
    <property type="entry name" value="NAD(P)-bd_dom_sf"/>
</dbReference>
<dbReference type="GO" id="GO:0016616">
    <property type="term" value="F:oxidoreductase activity, acting on the CH-OH group of donors, NAD or NADP as acceptor"/>
    <property type="evidence" value="ECO:0007669"/>
    <property type="project" value="TreeGrafter"/>
</dbReference>
<dbReference type="AlphaFoldDB" id="A0A918P9T0"/>
<evidence type="ECO:0000256" key="1">
    <source>
        <dbReference type="ARBA" id="ARBA00006484"/>
    </source>
</evidence>
<dbReference type="PRINTS" id="PR00080">
    <property type="entry name" value="SDRFAMILY"/>
</dbReference>
<proteinExistence type="inferred from homology"/>
<dbReference type="Pfam" id="PF13561">
    <property type="entry name" value="adh_short_C2"/>
    <property type="match status" value="1"/>
</dbReference>
<evidence type="ECO:0000313" key="4">
    <source>
        <dbReference type="Proteomes" id="UP000648075"/>
    </source>
</evidence>
<gene>
    <name evidence="3" type="ORF">GCM10011614_05170</name>
</gene>
<dbReference type="FunFam" id="3.40.50.720:FF:000084">
    <property type="entry name" value="Short-chain dehydrogenase reductase"/>
    <property type="match status" value="1"/>
</dbReference>
<organism evidence="3 4">
    <name type="scientific">Novosphingobium colocasiae</name>
    <dbReference type="NCBI Taxonomy" id="1256513"/>
    <lineage>
        <taxon>Bacteria</taxon>
        <taxon>Pseudomonadati</taxon>
        <taxon>Pseudomonadota</taxon>
        <taxon>Alphaproteobacteria</taxon>
        <taxon>Sphingomonadales</taxon>
        <taxon>Sphingomonadaceae</taxon>
        <taxon>Novosphingobium</taxon>
    </lineage>
</organism>
<name>A0A918P9T0_9SPHN</name>
<dbReference type="PROSITE" id="PS00061">
    <property type="entry name" value="ADH_SHORT"/>
    <property type="match status" value="1"/>
</dbReference>
<dbReference type="SUPFAM" id="SSF51735">
    <property type="entry name" value="NAD(P)-binding Rossmann-fold domains"/>
    <property type="match status" value="1"/>
</dbReference>
<dbReference type="InterPro" id="IPR002347">
    <property type="entry name" value="SDR_fam"/>
</dbReference>
<dbReference type="Proteomes" id="UP000648075">
    <property type="component" value="Unassembled WGS sequence"/>
</dbReference>
<dbReference type="PANTHER" id="PTHR42760:SF133">
    <property type="entry name" value="3-OXOACYL-[ACYL-CARRIER-PROTEIN] REDUCTASE"/>
    <property type="match status" value="1"/>
</dbReference>
<protein>
    <submittedName>
        <fullName evidence="3">Dehydrogenase</fullName>
    </submittedName>
</protein>
<dbReference type="EMBL" id="BMZA01000001">
    <property type="protein sequence ID" value="GGY93194.1"/>
    <property type="molecule type" value="Genomic_DNA"/>
</dbReference>
<dbReference type="PRINTS" id="PR00081">
    <property type="entry name" value="GDHRDH"/>
</dbReference>
<dbReference type="RefSeq" id="WP_189619504.1">
    <property type="nucleotide sequence ID" value="NZ_BMZA01000001.1"/>
</dbReference>
<reference evidence="3" key="2">
    <citation type="submission" date="2020-09" db="EMBL/GenBank/DDBJ databases">
        <authorList>
            <person name="Sun Q."/>
            <person name="Kim S."/>
        </authorList>
    </citation>
    <scope>NUCLEOTIDE SEQUENCE</scope>
    <source>
        <strain evidence="3">KCTC 32255</strain>
    </source>
</reference>
<dbReference type="InterPro" id="IPR020904">
    <property type="entry name" value="Sc_DH/Rdtase_CS"/>
</dbReference>
<dbReference type="Gene3D" id="3.40.50.720">
    <property type="entry name" value="NAD(P)-binding Rossmann-like Domain"/>
    <property type="match status" value="1"/>
</dbReference>
<comment type="similarity">
    <text evidence="1">Belongs to the short-chain dehydrogenases/reductases (SDR) family.</text>
</comment>
<keyword evidence="4" id="KW-1185">Reference proteome</keyword>
<accession>A0A918P9T0</accession>
<dbReference type="PANTHER" id="PTHR42760">
    <property type="entry name" value="SHORT-CHAIN DEHYDROGENASES/REDUCTASES FAMILY MEMBER"/>
    <property type="match status" value="1"/>
</dbReference>
<evidence type="ECO:0000256" key="2">
    <source>
        <dbReference type="ARBA" id="ARBA00023002"/>
    </source>
</evidence>
<sequence length="250" mass="26587">MTWNLEGKTIIVTGGAKGMGEAHCRLMSACGAAIIVADVDEAGEALADELRANGGTASYTRLDVTNEDQWCRMVANAMAVHGRVDGLVNNAGVALLKSIEECTVEDFDFLIRPNLMGTFLGCKSVLPAMKNAGGSIVNIGSAAAMKAVFPDLSLYSASKAGVRLFTKVAAWEFRQHNIRVNAVHPGQIATPMNAELRADPSLQKMMMGTIMYDRFGEPREVAQAVAFLCSDASSYMTGSDLTVDGGWTAN</sequence>
<evidence type="ECO:0000313" key="3">
    <source>
        <dbReference type="EMBL" id="GGY93194.1"/>
    </source>
</evidence>